<evidence type="ECO:0000259" key="11">
    <source>
        <dbReference type="PROSITE" id="PS50144"/>
    </source>
</evidence>
<proteinExistence type="predicted"/>
<dbReference type="SMART" id="SM00336">
    <property type="entry name" value="BBOX"/>
    <property type="match status" value="1"/>
</dbReference>
<evidence type="ECO:0000256" key="6">
    <source>
        <dbReference type="PROSITE-ProRule" id="PRU00024"/>
    </source>
</evidence>
<dbReference type="OrthoDB" id="192247at2759"/>
<dbReference type="InterPro" id="IPR037299">
    <property type="entry name" value="TRIM37_MATH"/>
</dbReference>
<evidence type="ECO:0000256" key="8">
    <source>
        <dbReference type="SAM" id="MobiDB-lite"/>
    </source>
</evidence>
<dbReference type="GO" id="GO:0005778">
    <property type="term" value="C:peroxisomal membrane"/>
    <property type="evidence" value="ECO:0007669"/>
    <property type="project" value="TreeGrafter"/>
</dbReference>
<organism evidence="12 13">
    <name type="scientific">Macrostomum lignano</name>
    <dbReference type="NCBI Taxonomy" id="282301"/>
    <lineage>
        <taxon>Eukaryota</taxon>
        <taxon>Metazoa</taxon>
        <taxon>Spiralia</taxon>
        <taxon>Lophotrochozoa</taxon>
        <taxon>Platyhelminthes</taxon>
        <taxon>Rhabditophora</taxon>
        <taxon>Macrostomorpha</taxon>
        <taxon>Macrostomida</taxon>
        <taxon>Macrostomidae</taxon>
        <taxon>Macrostomum</taxon>
    </lineage>
</organism>
<dbReference type="InterPro" id="IPR000315">
    <property type="entry name" value="Znf_B-box"/>
</dbReference>
<dbReference type="Gene3D" id="3.30.160.60">
    <property type="entry name" value="Classic Zinc Finger"/>
    <property type="match status" value="1"/>
</dbReference>
<feature type="region of interest" description="Disordered" evidence="8">
    <location>
        <begin position="94"/>
        <end position="123"/>
    </location>
</feature>
<dbReference type="PANTHER" id="PTHR36754">
    <property type="entry name" value="E3 UBIQUITIN-PROTEIN LIGASE TRIM37"/>
    <property type="match status" value="1"/>
</dbReference>
<evidence type="ECO:0008006" key="14">
    <source>
        <dbReference type="Google" id="ProtNLM"/>
    </source>
</evidence>
<dbReference type="InterPro" id="IPR003649">
    <property type="entry name" value="Bbox_C"/>
</dbReference>
<dbReference type="CDD" id="cd19779">
    <property type="entry name" value="Bbox2_TRIM37_C-VIII"/>
    <property type="match status" value="1"/>
</dbReference>
<dbReference type="Proteomes" id="UP000215902">
    <property type="component" value="Unassembled WGS sequence"/>
</dbReference>
<dbReference type="Gene3D" id="3.30.40.10">
    <property type="entry name" value="Zinc/RING finger domain, C3HC4 (zinc finger)"/>
    <property type="match status" value="1"/>
</dbReference>
<gene>
    <name evidence="12" type="ORF">BOX15_Mlig026887g1</name>
</gene>
<keyword evidence="7" id="KW-0175">Coiled coil</keyword>
<dbReference type="PANTHER" id="PTHR36754:SF2">
    <property type="entry name" value="E3 UBIQUITIN-PROTEIN LIGASE TRIM37"/>
    <property type="match status" value="1"/>
</dbReference>
<reference evidence="12 13" key="1">
    <citation type="submission" date="2017-06" db="EMBL/GenBank/DDBJ databases">
        <title>A platform for efficient transgenesis in Macrostomum lignano, a flatworm model organism for stem cell research.</title>
        <authorList>
            <person name="Berezikov E."/>
        </authorList>
    </citation>
    <scope>NUCLEOTIDE SEQUENCE [LARGE SCALE GENOMIC DNA]</scope>
    <source>
        <strain evidence="12">DV1</strain>
        <tissue evidence="12">Whole organism</tissue>
    </source>
</reference>
<name>A0A267GYA9_9PLAT</name>
<evidence type="ECO:0000256" key="7">
    <source>
        <dbReference type="SAM" id="Coils"/>
    </source>
</evidence>
<feature type="region of interest" description="Disordered" evidence="8">
    <location>
        <begin position="600"/>
        <end position="625"/>
    </location>
</feature>
<keyword evidence="13" id="KW-1185">Reference proteome</keyword>
<dbReference type="CDD" id="cd03773">
    <property type="entry name" value="MATH_TRIM37"/>
    <property type="match status" value="1"/>
</dbReference>
<dbReference type="GO" id="GO:0031625">
    <property type="term" value="F:ubiquitin protein ligase binding"/>
    <property type="evidence" value="ECO:0007669"/>
    <property type="project" value="TreeGrafter"/>
</dbReference>
<dbReference type="GO" id="GO:0051865">
    <property type="term" value="P:protein autoubiquitination"/>
    <property type="evidence" value="ECO:0007669"/>
    <property type="project" value="TreeGrafter"/>
</dbReference>
<dbReference type="SMART" id="SM00502">
    <property type="entry name" value="BBC"/>
    <property type="match status" value="1"/>
</dbReference>
<dbReference type="Pfam" id="PF22486">
    <property type="entry name" value="MATH_2"/>
    <property type="match status" value="1"/>
</dbReference>
<feature type="region of interest" description="Disordered" evidence="8">
    <location>
        <begin position="473"/>
        <end position="505"/>
    </location>
</feature>
<feature type="coiled-coil region" evidence="7">
    <location>
        <begin position="176"/>
        <end position="210"/>
    </location>
</feature>
<evidence type="ECO:0000256" key="3">
    <source>
        <dbReference type="ARBA" id="ARBA00022723"/>
    </source>
</evidence>
<dbReference type="GO" id="GO:0008270">
    <property type="term" value="F:zinc ion binding"/>
    <property type="evidence" value="ECO:0007669"/>
    <property type="project" value="UniProtKB-KW"/>
</dbReference>
<dbReference type="GO" id="GO:0061630">
    <property type="term" value="F:ubiquitin protein ligase activity"/>
    <property type="evidence" value="ECO:0007669"/>
    <property type="project" value="TreeGrafter"/>
</dbReference>
<dbReference type="GO" id="GO:0005164">
    <property type="term" value="F:tumor necrosis factor receptor binding"/>
    <property type="evidence" value="ECO:0007669"/>
    <property type="project" value="TreeGrafter"/>
</dbReference>
<evidence type="ECO:0000313" key="13">
    <source>
        <dbReference type="Proteomes" id="UP000215902"/>
    </source>
</evidence>
<feature type="domain" description="MATH" evidence="11">
    <location>
        <begin position="305"/>
        <end position="430"/>
    </location>
</feature>
<evidence type="ECO:0000256" key="2">
    <source>
        <dbReference type="ARBA" id="ARBA00022490"/>
    </source>
</evidence>
<evidence type="ECO:0000256" key="1">
    <source>
        <dbReference type="ARBA" id="ARBA00004496"/>
    </source>
</evidence>
<evidence type="ECO:0000256" key="4">
    <source>
        <dbReference type="ARBA" id="ARBA00022771"/>
    </source>
</evidence>
<dbReference type="STRING" id="282301.A0A267GYA9"/>
<keyword evidence="2" id="KW-0963">Cytoplasm</keyword>
<dbReference type="SUPFAM" id="SSF57850">
    <property type="entry name" value="RING/U-box"/>
    <property type="match status" value="1"/>
</dbReference>
<dbReference type="SUPFAM" id="SSF57845">
    <property type="entry name" value="B-box zinc-binding domain"/>
    <property type="match status" value="1"/>
</dbReference>
<evidence type="ECO:0000259" key="10">
    <source>
        <dbReference type="PROSITE" id="PS50119"/>
    </source>
</evidence>
<feature type="compositionally biased region" description="Acidic residues" evidence="8">
    <location>
        <begin position="607"/>
        <end position="625"/>
    </location>
</feature>
<dbReference type="PROSITE" id="PS50119">
    <property type="entry name" value="ZF_BBOX"/>
    <property type="match status" value="1"/>
</dbReference>
<comment type="subcellular location">
    <subcellularLocation>
        <location evidence="1">Cytoplasm</location>
    </subcellularLocation>
</comment>
<feature type="compositionally biased region" description="Acidic residues" evidence="8">
    <location>
        <begin position="531"/>
        <end position="547"/>
    </location>
</feature>
<dbReference type="EMBL" id="NIVC01000099">
    <property type="protein sequence ID" value="PAA91006.1"/>
    <property type="molecule type" value="Genomic_DNA"/>
</dbReference>
<dbReference type="InterPro" id="IPR053003">
    <property type="entry name" value="TRIM_RBCC_E3_ubiq-ligases"/>
</dbReference>
<sequence>MAKSLEKMRSNQNGRMAEDGLESLAEVFRCFICMERLRDARLCPQCSKLCCSVCIRRWLSERPQCPHCRSPLHVQDLIICRWADEVTSQLDQLQSQQQQQQVSQGRQTQSQQGSPGDARSSDRCDSHKERLTVYCQTCQVAVCHQCALFDAQHAEHTFQPLERVYEQHVMRIQDKVDQLKRRNMELISFIQEVEKNMESVRQAKDERVREIRNAVELIVTRLESQLKSKLVTLMTQRGHLAHEAEVLESLLNSVEYEVRVLSRSQLIDRSANILAMFNDFRRQPTSSLVTAPVPAEFQSEIVPPYDGSEFRLEQFSQLQQRADPVYSEPLRVHGLSWRLKVYPDGNGVVRGNYLSVFLELTAGLPETSKYEYRVEMVHQSARDSSRNIVREFASDFDIGECWGYNRFFRLDLLSSEGYLDSDCLLLRFQVRAPNFYQKCRDLAWHAAHLEAEAAVQRRLVCELRDRLQLTSAAPAPTSGDIDVDIDAEDAGSGGGGPGADSPLLLDGATAASTAGSFEPAVAAASGGADCNNDEADDEDGDDSEDVDGAAAPTTDELEKDIDEEVHLCDNDVEADGAGDDVHLDRLGDAAARLQLRRPLDRRLVAGDDTEGESANAEEGDCGSNS</sequence>
<dbReference type="InterPro" id="IPR008974">
    <property type="entry name" value="TRAF-like"/>
</dbReference>
<evidence type="ECO:0000259" key="9">
    <source>
        <dbReference type="PROSITE" id="PS50089"/>
    </source>
</evidence>
<dbReference type="InterPro" id="IPR001841">
    <property type="entry name" value="Znf_RING"/>
</dbReference>
<dbReference type="SUPFAM" id="SSF49599">
    <property type="entry name" value="TRAF domain-like"/>
    <property type="match status" value="1"/>
</dbReference>
<dbReference type="SMART" id="SM00061">
    <property type="entry name" value="MATH"/>
    <property type="match status" value="1"/>
</dbReference>
<keyword evidence="3" id="KW-0479">Metal-binding</keyword>
<feature type="domain" description="RING-type" evidence="9">
    <location>
        <begin position="30"/>
        <end position="69"/>
    </location>
</feature>
<dbReference type="GO" id="GO:0016235">
    <property type="term" value="C:aggresome"/>
    <property type="evidence" value="ECO:0007669"/>
    <property type="project" value="TreeGrafter"/>
</dbReference>
<dbReference type="Gene3D" id="2.60.210.10">
    <property type="entry name" value="Apoptosis, Tumor Necrosis Factor Receptor Associated Protein 2, Chain A"/>
    <property type="match status" value="1"/>
</dbReference>
<comment type="caution">
    <text evidence="12">The sequence shown here is derived from an EMBL/GenBank/DDBJ whole genome shotgun (WGS) entry which is preliminary data.</text>
</comment>
<keyword evidence="5" id="KW-0862">Zinc</keyword>
<feature type="compositionally biased region" description="Low complexity" evidence="8">
    <location>
        <begin position="94"/>
        <end position="114"/>
    </location>
</feature>
<dbReference type="GO" id="GO:0070842">
    <property type="term" value="P:aggresome assembly"/>
    <property type="evidence" value="ECO:0007669"/>
    <property type="project" value="TreeGrafter"/>
</dbReference>
<keyword evidence="4 6" id="KW-0863">Zinc-finger</keyword>
<dbReference type="Pfam" id="PF00643">
    <property type="entry name" value="zf-B_box"/>
    <property type="match status" value="1"/>
</dbReference>
<dbReference type="CDD" id="cd16619">
    <property type="entry name" value="mRING-HC-C4C4_TRIM37_C-VIII"/>
    <property type="match status" value="1"/>
</dbReference>
<evidence type="ECO:0000256" key="5">
    <source>
        <dbReference type="ARBA" id="ARBA00022833"/>
    </source>
</evidence>
<protein>
    <recommendedName>
        <fullName evidence="14">E3 ubiquitin-protein ligase TRIM37</fullName>
    </recommendedName>
</protein>
<dbReference type="InterPro" id="IPR013083">
    <property type="entry name" value="Znf_RING/FYVE/PHD"/>
</dbReference>
<feature type="region of interest" description="Disordered" evidence="8">
    <location>
        <begin position="520"/>
        <end position="560"/>
    </location>
</feature>
<dbReference type="GO" id="GO:0006513">
    <property type="term" value="P:protein monoubiquitination"/>
    <property type="evidence" value="ECO:0007669"/>
    <property type="project" value="TreeGrafter"/>
</dbReference>
<dbReference type="PROSITE" id="PS50089">
    <property type="entry name" value="ZF_RING_2"/>
    <property type="match status" value="1"/>
</dbReference>
<dbReference type="InterPro" id="IPR002083">
    <property type="entry name" value="MATH/TRAF_dom"/>
</dbReference>
<accession>A0A267GYA9</accession>
<evidence type="ECO:0000313" key="12">
    <source>
        <dbReference type="EMBL" id="PAA91006.1"/>
    </source>
</evidence>
<feature type="domain" description="B box-type" evidence="10">
    <location>
        <begin position="119"/>
        <end position="161"/>
    </location>
</feature>
<dbReference type="AlphaFoldDB" id="A0A267GYA9"/>
<dbReference type="PROSITE" id="PS50144">
    <property type="entry name" value="MATH"/>
    <property type="match status" value="1"/>
</dbReference>